<proteinExistence type="predicted"/>
<name>A0ABN5TY75_9GAMM</name>
<evidence type="ECO:0000313" key="1">
    <source>
        <dbReference type="EMBL" id="AZQ11753.1"/>
    </source>
</evidence>
<keyword evidence="2" id="KW-1185">Reference proteome</keyword>
<sequence>MPRPGLVKVHLDAGGAFQGAGHGVIDTLSAGQSHPKTTAAMDLRLGKQPQLGAWLGEGVGKT</sequence>
<reference evidence="2" key="1">
    <citation type="submission" date="2017-03" db="EMBL/GenBank/DDBJ databases">
        <title>Full genome sequence of a non-lethal Shewanella isolate that potentiates virulence of Vibio parahaemolyticus causing acute hepatopancreatic necrosis disease (AHPND) in shrimp.</title>
        <authorList>
            <person name="Prachumwat A."/>
            <person name="Sritunyalucksana K."/>
        </authorList>
    </citation>
    <scope>NUCLEOTIDE SEQUENCE [LARGE SCALE GENOMIC DNA]</scope>
    <source>
        <strain evidence="2">TH2012</strain>
    </source>
</reference>
<protein>
    <submittedName>
        <fullName evidence="1">Uncharacterized protein</fullName>
    </submittedName>
</protein>
<evidence type="ECO:0000313" key="2">
    <source>
        <dbReference type="Proteomes" id="UP000278437"/>
    </source>
</evidence>
<accession>A0ABN5TY75</accession>
<organism evidence="1 2">
    <name type="scientific">Shewanella khirikhana</name>
    <dbReference type="NCBI Taxonomy" id="1965282"/>
    <lineage>
        <taxon>Bacteria</taxon>
        <taxon>Pseudomonadati</taxon>
        <taxon>Pseudomonadota</taxon>
        <taxon>Gammaproteobacteria</taxon>
        <taxon>Alteromonadales</taxon>
        <taxon>Shewanellaceae</taxon>
        <taxon>Shewanella</taxon>
    </lineage>
</organism>
<dbReference type="Proteomes" id="UP000278437">
    <property type="component" value="Chromosome"/>
</dbReference>
<gene>
    <name evidence="1" type="ORF">STH12_02684</name>
</gene>
<dbReference type="EMBL" id="CP020373">
    <property type="protein sequence ID" value="AZQ11753.1"/>
    <property type="molecule type" value="Genomic_DNA"/>
</dbReference>